<keyword evidence="2" id="KW-1185">Reference proteome</keyword>
<dbReference type="HOGENOM" id="CLU_1669372_0_0_1"/>
<comment type="caution">
    <text evidence="1">The sequence shown here is derived from an EMBL/GenBank/DDBJ whole genome shotgun (WGS) entry which is preliminary data.</text>
</comment>
<dbReference type="VEuPathDB" id="MicrosporidiaDB:EDEG_04028"/>
<protein>
    <submittedName>
        <fullName evidence="1">Uncharacterized protein</fullName>
    </submittedName>
</protein>
<evidence type="ECO:0000313" key="1">
    <source>
        <dbReference type="EMBL" id="EJW01304.1"/>
    </source>
</evidence>
<organism evidence="1 2">
    <name type="scientific">Edhazardia aedis (strain USNM 41457)</name>
    <name type="common">Microsporidian parasite</name>
    <dbReference type="NCBI Taxonomy" id="1003232"/>
    <lineage>
        <taxon>Eukaryota</taxon>
        <taxon>Fungi</taxon>
        <taxon>Fungi incertae sedis</taxon>
        <taxon>Microsporidia</taxon>
        <taxon>Edhazardia</taxon>
    </lineage>
</organism>
<sequence>MSTGKKKSILHRILCLLLCKKKDQKSKENMDITLKGFSLSSGPDNETQNPVMTHIFDNESFGIGRSNHSSDTLIDKTYQSEDLRENKNFRMIYLREKIASSDSSDDTVQSYISNDYVSTANKGEFCSKESVVGTKITIKADVHSPLEPSNSSKKSEII</sequence>
<evidence type="ECO:0000313" key="2">
    <source>
        <dbReference type="Proteomes" id="UP000003163"/>
    </source>
</evidence>
<name>J9D146_EDHAE</name>
<dbReference type="Proteomes" id="UP000003163">
    <property type="component" value="Unassembled WGS sequence"/>
</dbReference>
<reference evidence="1 2" key="1">
    <citation type="submission" date="2011-08" db="EMBL/GenBank/DDBJ databases">
        <authorList>
            <person name="Liu Z.J."/>
            <person name="Shi F.L."/>
            <person name="Lu J.Q."/>
            <person name="Li M."/>
            <person name="Wang Z.L."/>
        </authorList>
    </citation>
    <scope>NUCLEOTIDE SEQUENCE [LARGE SCALE GENOMIC DNA]</scope>
    <source>
        <strain evidence="1 2">USNM 41457</strain>
    </source>
</reference>
<dbReference type="InParanoid" id="J9D146"/>
<proteinExistence type="predicted"/>
<dbReference type="AlphaFoldDB" id="J9D146"/>
<dbReference type="EMBL" id="AFBI03000196">
    <property type="protein sequence ID" value="EJW01304.1"/>
    <property type="molecule type" value="Genomic_DNA"/>
</dbReference>
<reference evidence="2" key="2">
    <citation type="submission" date="2015-07" db="EMBL/GenBank/DDBJ databases">
        <title>Contrasting host-pathogen interactions and genome evolution in two generalist and specialist microsporidian pathogens of mosquitoes.</title>
        <authorList>
            <consortium name="The Broad Institute Genomics Platform"/>
            <consortium name="The Broad Institute Genome Sequencing Center for Infectious Disease"/>
            <person name="Cuomo C.A."/>
            <person name="Sanscrainte N.D."/>
            <person name="Goldberg J.M."/>
            <person name="Heiman D."/>
            <person name="Young S."/>
            <person name="Zeng Q."/>
            <person name="Becnel J.J."/>
            <person name="Birren B.W."/>
        </authorList>
    </citation>
    <scope>NUCLEOTIDE SEQUENCE [LARGE SCALE GENOMIC DNA]</scope>
    <source>
        <strain evidence="2">USNM 41457</strain>
    </source>
</reference>
<gene>
    <name evidence="1" type="ORF">EDEG_04028</name>
</gene>
<accession>J9D146</accession>